<dbReference type="AlphaFoldDB" id="A0A812S4G2"/>
<dbReference type="Proteomes" id="UP000649617">
    <property type="component" value="Unassembled WGS sequence"/>
</dbReference>
<accession>A0A812S4G2</accession>
<feature type="region of interest" description="Disordered" evidence="1">
    <location>
        <begin position="1"/>
        <end position="22"/>
    </location>
</feature>
<reference evidence="2" key="1">
    <citation type="submission" date="2021-02" db="EMBL/GenBank/DDBJ databases">
        <authorList>
            <person name="Dougan E. K."/>
            <person name="Rhodes N."/>
            <person name="Thang M."/>
            <person name="Chan C."/>
        </authorList>
    </citation>
    <scope>NUCLEOTIDE SEQUENCE</scope>
</reference>
<evidence type="ECO:0000313" key="2">
    <source>
        <dbReference type="EMBL" id="CAE7467194.1"/>
    </source>
</evidence>
<evidence type="ECO:0000313" key="3">
    <source>
        <dbReference type="Proteomes" id="UP000649617"/>
    </source>
</evidence>
<protein>
    <submittedName>
        <fullName evidence="2">Uncharacterized protein</fullName>
    </submittedName>
</protein>
<organism evidence="2 3">
    <name type="scientific">Symbiodinium pilosum</name>
    <name type="common">Dinoflagellate</name>
    <dbReference type="NCBI Taxonomy" id="2952"/>
    <lineage>
        <taxon>Eukaryota</taxon>
        <taxon>Sar</taxon>
        <taxon>Alveolata</taxon>
        <taxon>Dinophyceae</taxon>
        <taxon>Suessiales</taxon>
        <taxon>Symbiodiniaceae</taxon>
        <taxon>Symbiodinium</taxon>
    </lineage>
</organism>
<evidence type="ECO:0000256" key="1">
    <source>
        <dbReference type="SAM" id="MobiDB-lite"/>
    </source>
</evidence>
<feature type="compositionally biased region" description="Basic residues" evidence="1">
    <location>
        <begin position="33"/>
        <end position="46"/>
    </location>
</feature>
<name>A0A812S4G2_SYMPI</name>
<proteinExistence type="predicted"/>
<dbReference type="EMBL" id="CAJNIZ010023213">
    <property type="protein sequence ID" value="CAE7467194.1"/>
    <property type="molecule type" value="Genomic_DNA"/>
</dbReference>
<feature type="region of interest" description="Disordered" evidence="1">
    <location>
        <begin position="27"/>
        <end position="46"/>
    </location>
</feature>
<keyword evidence="3" id="KW-1185">Reference proteome</keyword>
<comment type="caution">
    <text evidence="2">The sequence shown here is derived from an EMBL/GenBank/DDBJ whole genome shotgun (WGS) entry which is preliminary data.</text>
</comment>
<gene>
    <name evidence="2" type="ORF">SPIL2461_LOCUS11758</name>
</gene>
<sequence length="445" mass="49363">MAAAPPLRHTVRQVAGANPRPQLWEWQAPPAKKTSRSRKEHRKSRRTIGQDPGLLYFLDALGYPDTAGFDVLGRIRPRPDRQDGRYQTPASLHTLRAGVPAPQAFRAPGRRDGQRQAGHDLLNAYRQWPVKEPAHCGTFLRAASGPTLWFHFAISRALLFIVGGHYVDDFTQLRLLRLRRLLQGDGPPKQAIRAPATLVDTCHTGLAGKLNFVNQSIFGKVGRAALSPIYARASATGTGAAEMRTIHSAKGGQLRHLRRRLLPRGRAATRHEAGWVLTNAPMTKSQQASNGWGYVASSALVRRSGMTPVQFVRKFDTRRAYVYMLEVLARILAVVTLSGLLGEDWVAFIDNAAGEWALNKGYGRDKAVNGLLSAFWSLAASRSWRPTFYRITSEANIADPISRADCALAVRRNWSQADTKLDQILEILAWAADDLEMRSTGRRLT</sequence>
<dbReference type="OrthoDB" id="428819at2759"/>